<reference evidence="1" key="1">
    <citation type="submission" date="2018-05" db="EMBL/GenBank/DDBJ databases">
        <authorList>
            <person name="Lanie J.A."/>
            <person name="Ng W.-L."/>
            <person name="Kazmierczak K.M."/>
            <person name="Andrzejewski T.M."/>
            <person name="Davidsen T.M."/>
            <person name="Wayne K.J."/>
            <person name="Tettelin H."/>
            <person name="Glass J.I."/>
            <person name="Rusch D."/>
            <person name="Podicherti R."/>
            <person name="Tsui H.-C.T."/>
            <person name="Winkler M.E."/>
        </authorList>
    </citation>
    <scope>NUCLEOTIDE SEQUENCE</scope>
</reference>
<evidence type="ECO:0000313" key="1">
    <source>
        <dbReference type="EMBL" id="SVD00978.1"/>
    </source>
</evidence>
<name>A0A382RVL7_9ZZZZ</name>
<gene>
    <name evidence="1" type="ORF">METZ01_LOCUS353832</name>
</gene>
<sequence length="85" mass="9724">MLYCRENKTTRRPFKQYAVLLLGWLSLFWLLNPSALQANDPTTKSQPAKTAAREASVADWMEKKKEGWAAYNLGRAYHLGTHGVR</sequence>
<organism evidence="1">
    <name type="scientific">marine metagenome</name>
    <dbReference type="NCBI Taxonomy" id="408172"/>
    <lineage>
        <taxon>unclassified sequences</taxon>
        <taxon>metagenomes</taxon>
        <taxon>ecological metagenomes</taxon>
    </lineage>
</organism>
<proteinExistence type="predicted"/>
<feature type="non-terminal residue" evidence="1">
    <location>
        <position position="85"/>
    </location>
</feature>
<protein>
    <submittedName>
        <fullName evidence="1">Uncharacterized protein</fullName>
    </submittedName>
</protein>
<accession>A0A382RVL7</accession>
<dbReference type="EMBL" id="UINC01124079">
    <property type="protein sequence ID" value="SVD00978.1"/>
    <property type="molecule type" value="Genomic_DNA"/>
</dbReference>
<dbReference type="AlphaFoldDB" id="A0A382RVL7"/>